<keyword evidence="4" id="KW-1185">Reference proteome</keyword>
<dbReference type="Pfam" id="PF16747">
    <property type="entry name" value="Adhesin_E"/>
    <property type="match status" value="1"/>
</dbReference>
<organism evidence="3 4">
    <name type="scientific">Paraburkholderia podalyriae</name>
    <dbReference type="NCBI Taxonomy" id="1938811"/>
    <lineage>
        <taxon>Bacteria</taxon>
        <taxon>Pseudomonadati</taxon>
        <taxon>Pseudomonadota</taxon>
        <taxon>Betaproteobacteria</taxon>
        <taxon>Burkholderiales</taxon>
        <taxon>Burkholderiaceae</taxon>
        <taxon>Paraburkholderia</taxon>
    </lineage>
</organism>
<feature type="chain" id="PRO_5046068782" description="Surface-adhesin protein E-like domain-containing protein" evidence="1">
    <location>
        <begin position="19"/>
        <end position="135"/>
    </location>
</feature>
<gene>
    <name evidence="3" type="ORF">F6X42_33600</name>
</gene>
<keyword evidence="1" id="KW-0732">Signal</keyword>
<dbReference type="Proteomes" id="UP000736373">
    <property type="component" value="Unassembled WGS sequence"/>
</dbReference>
<evidence type="ECO:0000313" key="4">
    <source>
        <dbReference type="Proteomes" id="UP000736373"/>
    </source>
</evidence>
<evidence type="ECO:0000259" key="2">
    <source>
        <dbReference type="Pfam" id="PF16747"/>
    </source>
</evidence>
<dbReference type="RefSeq" id="WP_187638238.1">
    <property type="nucleotide sequence ID" value="NZ_VZQQ01000051.1"/>
</dbReference>
<evidence type="ECO:0000313" key="3">
    <source>
        <dbReference type="EMBL" id="MBC8751303.1"/>
    </source>
</evidence>
<evidence type="ECO:0000256" key="1">
    <source>
        <dbReference type="SAM" id="SignalP"/>
    </source>
</evidence>
<protein>
    <recommendedName>
        <fullName evidence="2">Surface-adhesin protein E-like domain-containing protein</fullName>
    </recommendedName>
</protein>
<comment type="caution">
    <text evidence="3">The sequence shown here is derived from an EMBL/GenBank/DDBJ whole genome shotgun (WGS) entry which is preliminary data.</text>
</comment>
<dbReference type="InterPro" id="IPR031939">
    <property type="entry name" value="Adhesin_E-like"/>
</dbReference>
<sequence>MRLVLAAALVAASFGAAAGPGWVRVASSPDVQVFVDAGSLAKDSRGFVSVWTKTLYAVPQTAAGIQYAADMTRFVLDCASARYGLAGGKFLDAHGNVLRQFGEPAGELQPIPVATKIDAIAKAICTAGGDTTRGK</sequence>
<reference evidence="3 4" key="1">
    <citation type="submission" date="2019-09" db="EMBL/GenBank/DDBJ databases">
        <title>Paraburkholderia podalyriae sp. nov., A South African Podalyria-associated rhizobium.</title>
        <authorList>
            <person name="Mavima L."/>
            <person name="Beukes C.W."/>
            <person name="Palmer M."/>
            <person name="De Meyer S.E."/>
            <person name="James E.K."/>
            <person name="Maluk M."/>
            <person name="Avontuur J.R."/>
            <person name="Chan W.Y."/>
            <person name="Venter S.N."/>
            <person name="Steenkamp E.T."/>
        </authorList>
    </citation>
    <scope>NUCLEOTIDE SEQUENCE [LARGE SCALE GENOMIC DNA]</scope>
    <source>
        <strain evidence="3 4">WC7.3b</strain>
    </source>
</reference>
<dbReference type="EMBL" id="VZQQ01000051">
    <property type="protein sequence ID" value="MBC8751303.1"/>
    <property type="molecule type" value="Genomic_DNA"/>
</dbReference>
<proteinExistence type="predicted"/>
<feature type="signal peptide" evidence="1">
    <location>
        <begin position="1"/>
        <end position="18"/>
    </location>
</feature>
<name>A0ABR7PYH2_9BURK</name>
<feature type="domain" description="Surface-adhesin protein E-like" evidence="2">
    <location>
        <begin position="22"/>
        <end position="126"/>
    </location>
</feature>
<accession>A0ABR7PYH2</accession>